<feature type="region of interest" description="Disordered" evidence="2">
    <location>
        <begin position="1"/>
        <end position="26"/>
    </location>
</feature>
<evidence type="ECO:0000259" key="3">
    <source>
        <dbReference type="PROSITE" id="PS50158"/>
    </source>
</evidence>
<name>A0A914ARA3_PATMI</name>
<keyword evidence="1" id="KW-0863">Zinc-finger</keyword>
<dbReference type="GeneID" id="119736013"/>
<evidence type="ECO:0000256" key="1">
    <source>
        <dbReference type="PROSITE-ProRule" id="PRU00047"/>
    </source>
</evidence>
<dbReference type="InterPro" id="IPR001878">
    <property type="entry name" value="Znf_CCHC"/>
</dbReference>
<dbReference type="Proteomes" id="UP000887568">
    <property type="component" value="Unplaced"/>
</dbReference>
<feature type="region of interest" description="Disordered" evidence="2">
    <location>
        <begin position="336"/>
        <end position="364"/>
    </location>
</feature>
<feature type="compositionally biased region" description="Polar residues" evidence="2">
    <location>
        <begin position="68"/>
        <end position="82"/>
    </location>
</feature>
<dbReference type="GO" id="GO:0008270">
    <property type="term" value="F:zinc ion binding"/>
    <property type="evidence" value="ECO:0007669"/>
    <property type="project" value="UniProtKB-KW"/>
</dbReference>
<dbReference type="RefSeq" id="XP_038065921.1">
    <property type="nucleotide sequence ID" value="XM_038209993.1"/>
</dbReference>
<dbReference type="PANTHER" id="PTHR19963:SF30">
    <property type="entry name" value="ENDONUCLEASE_EXONUCLEASE_PHOSPHATASE DOMAIN-CONTAINING PROTEIN"/>
    <property type="match status" value="1"/>
</dbReference>
<keyword evidence="1" id="KW-0862">Zinc</keyword>
<sequence>MDSRQTSGVNLSDMDHPRLERSTPTHVKSIQDEIAQLEAEISTIHCEVVQGVARGQHRSNSRDVGEKNCSTNDPPTEQTNHSRNASVVYVDKSKQRLPGNFDGTTNFKDWIVHFHLCCEVNDWKGVDKITQLAVSLRGEALRLYRNIPDVHKHEYDFVVGELRSRFSPTHSVDTYRSQLKQRERRQGEKLAALAQDIRSLISHAYPQMETTSTDHLAVSYFIDALRPSTIRAEVRRVNPHTLKDALHAAQREEDILQAEASATGMTTSALQQQRVASLQEPNSPASVSVDEKISRLEQKLEENIKIVQGLVETLKRKDRRCFNCGKPGHIRRFCKLPPQQRESESNVMPTDRNLAETTNSQALN</sequence>
<feature type="domain" description="CCHC-type" evidence="3">
    <location>
        <begin position="319"/>
        <end position="335"/>
    </location>
</feature>
<dbReference type="PANTHER" id="PTHR19963">
    <property type="entry name" value="CCHC-TYPE DOMAIN-CONTAINING PROTEIN"/>
    <property type="match status" value="1"/>
</dbReference>
<dbReference type="SMART" id="SM00343">
    <property type="entry name" value="ZnF_C2HC"/>
    <property type="match status" value="1"/>
</dbReference>
<feature type="compositionally biased region" description="Polar residues" evidence="2">
    <location>
        <begin position="267"/>
        <end position="286"/>
    </location>
</feature>
<feature type="region of interest" description="Disordered" evidence="2">
    <location>
        <begin position="55"/>
        <end position="82"/>
    </location>
</feature>
<dbReference type="Gene3D" id="4.10.60.10">
    <property type="entry name" value="Zinc finger, CCHC-type"/>
    <property type="match status" value="1"/>
</dbReference>
<feature type="compositionally biased region" description="Polar residues" evidence="2">
    <location>
        <begin position="1"/>
        <end position="10"/>
    </location>
</feature>
<evidence type="ECO:0000313" key="5">
    <source>
        <dbReference type="Proteomes" id="UP000887568"/>
    </source>
</evidence>
<keyword evidence="5" id="KW-1185">Reference proteome</keyword>
<dbReference type="SUPFAM" id="SSF57756">
    <property type="entry name" value="Retrovirus zinc finger-like domains"/>
    <property type="match status" value="1"/>
</dbReference>
<dbReference type="InterPro" id="IPR036875">
    <property type="entry name" value="Znf_CCHC_sf"/>
</dbReference>
<keyword evidence="1" id="KW-0479">Metal-binding</keyword>
<evidence type="ECO:0000313" key="4">
    <source>
        <dbReference type="EnsemblMetazoa" id="XP_038065921.1"/>
    </source>
</evidence>
<proteinExistence type="predicted"/>
<reference evidence="4" key="1">
    <citation type="submission" date="2022-11" db="UniProtKB">
        <authorList>
            <consortium name="EnsemblMetazoa"/>
        </authorList>
    </citation>
    <scope>IDENTIFICATION</scope>
</reference>
<dbReference type="EnsemblMetazoa" id="XM_038209993.1">
    <property type="protein sequence ID" value="XP_038065921.1"/>
    <property type="gene ID" value="LOC119736013"/>
</dbReference>
<feature type="compositionally biased region" description="Basic and acidic residues" evidence="2">
    <location>
        <begin position="13"/>
        <end position="23"/>
    </location>
</feature>
<feature type="region of interest" description="Disordered" evidence="2">
    <location>
        <begin position="267"/>
        <end position="289"/>
    </location>
</feature>
<dbReference type="Pfam" id="PF00098">
    <property type="entry name" value="zf-CCHC"/>
    <property type="match status" value="1"/>
</dbReference>
<feature type="compositionally biased region" description="Polar residues" evidence="2">
    <location>
        <begin position="355"/>
        <end position="364"/>
    </location>
</feature>
<organism evidence="4 5">
    <name type="scientific">Patiria miniata</name>
    <name type="common">Bat star</name>
    <name type="synonym">Asterina miniata</name>
    <dbReference type="NCBI Taxonomy" id="46514"/>
    <lineage>
        <taxon>Eukaryota</taxon>
        <taxon>Metazoa</taxon>
        <taxon>Echinodermata</taxon>
        <taxon>Eleutherozoa</taxon>
        <taxon>Asterozoa</taxon>
        <taxon>Asteroidea</taxon>
        <taxon>Valvatacea</taxon>
        <taxon>Valvatida</taxon>
        <taxon>Asterinidae</taxon>
        <taxon>Patiria</taxon>
    </lineage>
</organism>
<protein>
    <recommendedName>
        <fullName evidence="3">CCHC-type domain-containing protein</fullName>
    </recommendedName>
</protein>
<dbReference type="GO" id="GO:0003676">
    <property type="term" value="F:nucleic acid binding"/>
    <property type="evidence" value="ECO:0007669"/>
    <property type="project" value="InterPro"/>
</dbReference>
<dbReference type="AlphaFoldDB" id="A0A914ARA3"/>
<dbReference type="OMA" id="ENTHAGP"/>
<dbReference type="PROSITE" id="PS50158">
    <property type="entry name" value="ZF_CCHC"/>
    <property type="match status" value="1"/>
</dbReference>
<evidence type="ECO:0000256" key="2">
    <source>
        <dbReference type="SAM" id="MobiDB-lite"/>
    </source>
</evidence>
<accession>A0A914ARA3</accession>
<dbReference type="OrthoDB" id="6759373at2759"/>